<evidence type="ECO:0000313" key="7">
    <source>
        <dbReference type="Proteomes" id="UP000799766"/>
    </source>
</evidence>
<keyword evidence="7" id="KW-1185">Reference proteome</keyword>
<comment type="cofactor">
    <cofactor evidence="1">
        <name>Zn(2+)</name>
        <dbReference type="ChEBI" id="CHEBI:29105"/>
    </cofactor>
</comment>
<evidence type="ECO:0008006" key="8">
    <source>
        <dbReference type="Google" id="ProtNLM"/>
    </source>
</evidence>
<evidence type="ECO:0000313" key="6">
    <source>
        <dbReference type="EMBL" id="KAF2456365.1"/>
    </source>
</evidence>
<dbReference type="Gene3D" id="3.90.180.10">
    <property type="entry name" value="Medium-chain alcohol dehydrogenases, catalytic domain"/>
    <property type="match status" value="1"/>
</dbReference>
<dbReference type="GO" id="GO:0003939">
    <property type="term" value="F:L-iditol 2-dehydrogenase (NAD+) activity"/>
    <property type="evidence" value="ECO:0007669"/>
    <property type="project" value="TreeGrafter"/>
</dbReference>
<evidence type="ECO:0000256" key="1">
    <source>
        <dbReference type="ARBA" id="ARBA00001947"/>
    </source>
</evidence>
<dbReference type="Proteomes" id="UP000799766">
    <property type="component" value="Unassembled WGS sequence"/>
</dbReference>
<proteinExistence type="inferred from homology"/>
<name>A0A6A6NX45_9PEZI</name>
<feature type="non-terminal residue" evidence="6">
    <location>
        <position position="92"/>
    </location>
</feature>
<dbReference type="PANTHER" id="PTHR43161">
    <property type="entry name" value="SORBITOL DEHYDROGENASE"/>
    <property type="match status" value="1"/>
</dbReference>
<organism evidence="6 7">
    <name type="scientific">Lineolata rhizophorae</name>
    <dbReference type="NCBI Taxonomy" id="578093"/>
    <lineage>
        <taxon>Eukaryota</taxon>
        <taxon>Fungi</taxon>
        <taxon>Dikarya</taxon>
        <taxon>Ascomycota</taxon>
        <taxon>Pezizomycotina</taxon>
        <taxon>Dothideomycetes</taxon>
        <taxon>Dothideomycetes incertae sedis</taxon>
        <taxon>Lineolatales</taxon>
        <taxon>Lineolataceae</taxon>
        <taxon>Lineolata</taxon>
    </lineage>
</organism>
<reference evidence="6" key="1">
    <citation type="journal article" date="2020" name="Stud. Mycol.">
        <title>101 Dothideomycetes genomes: a test case for predicting lifestyles and emergence of pathogens.</title>
        <authorList>
            <person name="Haridas S."/>
            <person name="Albert R."/>
            <person name="Binder M."/>
            <person name="Bloem J."/>
            <person name="Labutti K."/>
            <person name="Salamov A."/>
            <person name="Andreopoulos B."/>
            <person name="Baker S."/>
            <person name="Barry K."/>
            <person name="Bills G."/>
            <person name="Bluhm B."/>
            <person name="Cannon C."/>
            <person name="Castanera R."/>
            <person name="Culley D."/>
            <person name="Daum C."/>
            <person name="Ezra D."/>
            <person name="Gonzalez J."/>
            <person name="Henrissat B."/>
            <person name="Kuo A."/>
            <person name="Liang C."/>
            <person name="Lipzen A."/>
            <person name="Lutzoni F."/>
            <person name="Magnuson J."/>
            <person name="Mondo S."/>
            <person name="Nolan M."/>
            <person name="Ohm R."/>
            <person name="Pangilinan J."/>
            <person name="Park H.-J."/>
            <person name="Ramirez L."/>
            <person name="Alfaro M."/>
            <person name="Sun H."/>
            <person name="Tritt A."/>
            <person name="Yoshinaga Y."/>
            <person name="Zwiers L.-H."/>
            <person name="Turgeon B."/>
            <person name="Goodwin S."/>
            <person name="Spatafora J."/>
            <person name="Crous P."/>
            <person name="Grigoriev I."/>
        </authorList>
    </citation>
    <scope>NUCLEOTIDE SEQUENCE</scope>
    <source>
        <strain evidence="6">ATCC 16933</strain>
    </source>
</reference>
<accession>A0A6A6NX45</accession>
<protein>
    <recommendedName>
        <fullName evidence="8">Alcohol dehydrogenase-like C-terminal domain-containing protein</fullName>
    </recommendedName>
</protein>
<dbReference type="GO" id="GO:0006062">
    <property type="term" value="P:sorbitol catabolic process"/>
    <property type="evidence" value="ECO:0007669"/>
    <property type="project" value="TreeGrafter"/>
</dbReference>
<sequence>SRKGGTVMQAGLGKEAMAFPIMAVCTKVLVVRGSIRYTAGCYPAAVELISQGKIDAKKSIMNRFKFEEAEKASELVKEGYDSRCTVKRTGVE</sequence>
<keyword evidence="3" id="KW-0479">Metal-binding</keyword>
<keyword evidence="4" id="KW-0862">Zinc</keyword>
<dbReference type="AlphaFoldDB" id="A0A6A6NX45"/>
<keyword evidence="5" id="KW-0560">Oxidoreductase</keyword>
<dbReference type="Gene3D" id="3.40.50.720">
    <property type="entry name" value="NAD(P)-binding Rossmann-like Domain"/>
    <property type="match status" value="1"/>
</dbReference>
<feature type="non-terminal residue" evidence="6">
    <location>
        <position position="1"/>
    </location>
</feature>
<dbReference type="EMBL" id="MU001683">
    <property type="protein sequence ID" value="KAF2456365.1"/>
    <property type="molecule type" value="Genomic_DNA"/>
</dbReference>
<gene>
    <name evidence="6" type="ORF">BDY21DRAFT_276765</name>
</gene>
<dbReference type="GO" id="GO:0046872">
    <property type="term" value="F:metal ion binding"/>
    <property type="evidence" value="ECO:0007669"/>
    <property type="project" value="UniProtKB-KW"/>
</dbReference>
<comment type="similarity">
    <text evidence="2">Belongs to the zinc-containing alcohol dehydrogenase family.</text>
</comment>
<evidence type="ECO:0000256" key="5">
    <source>
        <dbReference type="ARBA" id="ARBA00023002"/>
    </source>
</evidence>
<evidence type="ECO:0000256" key="4">
    <source>
        <dbReference type="ARBA" id="ARBA00022833"/>
    </source>
</evidence>
<dbReference type="OrthoDB" id="3941538at2759"/>
<evidence type="ECO:0000256" key="3">
    <source>
        <dbReference type="ARBA" id="ARBA00022723"/>
    </source>
</evidence>
<dbReference type="PANTHER" id="PTHR43161:SF9">
    <property type="entry name" value="SORBITOL DEHYDROGENASE"/>
    <property type="match status" value="1"/>
</dbReference>
<evidence type="ECO:0000256" key="2">
    <source>
        <dbReference type="ARBA" id="ARBA00008072"/>
    </source>
</evidence>